<evidence type="ECO:0000313" key="3">
    <source>
        <dbReference type="Proteomes" id="UP001160148"/>
    </source>
</evidence>
<dbReference type="AlphaFoldDB" id="A0AAV0W2R4"/>
<proteinExistence type="predicted"/>
<name>A0AAV0W2R4_9HEMI</name>
<dbReference type="InterPro" id="IPR036259">
    <property type="entry name" value="MFS_trans_sf"/>
</dbReference>
<reference evidence="2 3" key="1">
    <citation type="submission" date="2023-01" db="EMBL/GenBank/DDBJ databases">
        <authorList>
            <person name="Whitehead M."/>
        </authorList>
    </citation>
    <scope>NUCLEOTIDE SEQUENCE [LARGE SCALE GENOMIC DNA]</scope>
</reference>
<organism evidence="2 3">
    <name type="scientific">Macrosiphum euphorbiae</name>
    <name type="common">potato aphid</name>
    <dbReference type="NCBI Taxonomy" id="13131"/>
    <lineage>
        <taxon>Eukaryota</taxon>
        <taxon>Metazoa</taxon>
        <taxon>Ecdysozoa</taxon>
        <taxon>Arthropoda</taxon>
        <taxon>Hexapoda</taxon>
        <taxon>Insecta</taxon>
        <taxon>Pterygota</taxon>
        <taxon>Neoptera</taxon>
        <taxon>Paraneoptera</taxon>
        <taxon>Hemiptera</taxon>
        <taxon>Sternorrhyncha</taxon>
        <taxon>Aphidomorpha</taxon>
        <taxon>Aphidoidea</taxon>
        <taxon>Aphididae</taxon>
        <taxon>Macrosiphini</taxon>
        <taxon>Macrosiphum</taxon>
    </lineage>
</organism>
<dbReference type="EMBL" id="CARXXK010000001">
    <property type="protein sequence ID" value="CAI6350103.1"/>
    <property type="molecule type" value="Genomic_DNA"/>
</dbReference>
<dbReference type="Proteomes" id="UP001160148">
    <property type="component" value="Unassembled WGS sequence"/>
</dbReference>
<evidence type="ECO:0000313" key="2">
    <source>
        <dbReference type="EMBL" id="CAI6350103.1"/>
    </source>
</evidence>
<protein>
    <submittedName>
        <fullName evidence="2">Uncharacterized protein</fullName>
    </submittedName>
</protein>
<evidence type="ECO:0000256" key="1">
    <source>
        <dbReference type="SAM" id="Phobius"/>
    </source>
</evidence>
<dbReference type="Gene3D" id="1.20.1250.20">
    <property type="entry name" value="MFS general substrate transporter like domains"/>
    <property type="match status" value="1"/>
</dbReference>
<feature type="transmembrane region" description="Helical" evidence="1">
    <location>
        <begin position="38"/>
        <end position="57"/>
    </location>
</feature>
<sequence length="81" mass="9290">MLQKWFSSLIYAGGQFTLFLVAYTFFDSNALLSFNKYVMYTYIGSCVISVAFVHFCLPETRGLPLDRVLETENNCVDPENE</sequence>
<keyword evidence="3" id="KW-1185">Reference proteome</keyword>
<keyword evidence="1" id="KW-0472">Membrane</keyword>
<feature type="transmembrane region" description="Helical" evidence="1">
    <location>
        <begin position="9"/>
        <end position="26"/>
    </location>
</feature>
<keyword evidence="1" id="KW-0812">Transmembrane</keyword>
<keyword evidence="1" id="KW-1133">Transmembrane helix</keyword>
<accession>A0AAV0W2R4</accession>
<comment type="caution">
    <text evidence="2">The sequence shown here is derived from an EMBL/GenBank/DDBJ whole genome shotgun (WGS) entry which is preliminary data.</text>
</comment>
<gene>
    <name evidence="2" type="ORF">MEUPH1_LOCUS6599</name>
</gene>